<dbReference type="CDD" id="cd07011">
    <property type="entry name" value="cupin_PMI_type_I_N"/>
    <property type="match status" value="1"/>
</dbReference>
<keyword evidence="6" id="KW-0862">Zinc</keyword>
<dbReference type="InterPro" id="IPR011051">
    <property type="entry name" value="RmlC_Cupin_sf"/>
</dbReference>
<dbReference type="GO" id="GO:0004476">
    <property type="term" value="F:mannose-6-phosphate isomerase activity"/>
    <property type="evidence" value="ECO:0007669"/>
    <property type="project" value="UniProtKB-EC"/>
</dbReference>
<evidence type="ECO:0000256" key="6">
    <source>
        <dbReference type="ARBA" id="ARBA00022833"/>
    </source>
</evidence>
<evidence type="ECO:0000256" key="5">
    <source>
        <dbReference type="ARBA" id="ARBA00022723"/>
    </source>
</evidence>
<dbReference type="SUPFAM" id="SSF51182">
    <property type="entry name" value="RmlC-like cupins"/>
    <property type="match status" value="1"/>
</dbReference>
<dbReference type="Proteomes" id="UP001595850">
    <property type="component" value="Unassembled WGS sequence"/>
</dbReference>
<comment type="similarity">
    <text evidence="3">Belongs to the mannose-6-phosphate isomerase type 1 family.</text>
</comment>
<evidence type="ECO:0000313" key="10">
    <source>
        <dbReference type="Proteomes" id="UP001595850"/>
    </source>
</evidence>
<protein>
    <recommendedName>
        <fullName evidence="4">mannose-6-phosphate isomerase</fullName>
        <ecNumber evidence="4">5.3.1.8</ecNumber>
    </recommendedName>
</protein>
<evidence type="ECO:0000256" key="1">
    <source>
        <dbReference type="ARBA" id="ARBA00000757"/>
    </source>
</evidence>
<evidence type="ECO:0000256" key="3">
    <source>
        <dbReference type="ARBA" id="ARBA00010772"/>
    </source>
</evidence>
<comment type="caution">
    <text evidence="9">The sequence shown here is derived from an EMBL/GenBank/DDBJ whole genome shotgun (WGS) entry which is preliminary data.</text>
</comment>
<reference evidence="10" key="1">
    <citation type="journal article" date="2019" name="Int. J. Syst. Evol. Microbiol.">
        <title>The Global Catalogue of Microorganisms (GCM) 10K type strain sequencing project: providing services to taxonomists for standard genome sequencing and annotation.</title>
        <authorList>
            <consortium name="The Broad Institute Genomics Platform"/>
            <consortium name="The Broad Institute Genome Sequencing Center for Infectious Disease"/>
            <person name="Wu L."/>
            <person name="Ma J."/>
        </authorList>
    </citation>
    <scope>NUCLEOTIDE SEQUENCE [LARGE SCALE GENOMIC DNA]</scope>
    <source>
        <strain evidence="10">TBRC 4489</strain>
    </source>
</reference>
<evidence type="ECO:0000259" key="8">
    <source>
        <dbReference type="Pfam" id="PF20511"/>
    </source>
</evidence>
<dbReference type="PIRSF" id="PIRSF001480">
    <property type="entry name" value="Mannose-6-phosphate_isomerase"/>
    <property type="match status" value="1"/>
</dbReference>
<accession>A0ABV8IC59</accession>
<organism evidence="9 10">
    <name type="scientific">Planomonospora corallina</name>
    <dbReference type="NCBI Taxonomy" id="1806052"/>
    <lineage>
        <taxon>Bacteria</taxon>
        <taxon>Bacillati</taxon>
        <taxon>Actinomycetota</taxon>
        <taxon>Actinomycetes</taxon>
        <taxon>Streptosporangiales</taxon>
        <taxon>Streptosporangiaceae</taxon>
        <taxon>Planomonospora</taxon>
    </lineage>
</organism>
<dbReference type="NCBIfam" id="TIGR00218">
    <property type="entry name" value="manA"/>
    <property type="match status" value="1"/>
</dbReference>
<proteinExistence type="inferred from homology"/>
<keyword evidence="5" id="KW-0479">Metal-binding</keyword>
<dbReference type="PANTHER" id="PTHR10309">
    <property type="entry name" value="MANNOSE-6-PHOSPHATE ISOMERASE"/>
    <property type="match status" value="1"/>
</dbReference>
<feature type="domain" description="Phosphomannose isomerase type I catalytic" evidence="8">
    <location>
        <begin position="4"/>
        <end position="136"/>
    </location>
</feature>
<evidence type="ECO:0000313" key="9">
    <source>
        <dbReference type="EMBL" id="MFC4061549.1"/>
    </source>
</evidence>
<evidence type="ECO:0000256" key="4">
    <source>
        <dbReference type="ARBA" id="ARBA00011956"/>
    </source>
</evidence>
<keyword evidence="7 9" id="KW-0413">Isomerase</keyword>
<dbReference type="Pfam" id="PF20511">
    <property type="entry name" value="PMI_typeI_cat"/>
    <property type="match status" value="1"/>
</dbReference>
<dbReference type="InterPro" id="IPR001250">
    <property type="entry name" value="Man6P_Isoase-1"/>
</dbReference>
<comment type="catalytic activity">
    <reaction evidence="1">
        <text>D-mannose 6-phosphate = D-fructose 6-phosphate</text>
        <dbReference type="Rhea" id="RHEA:12356"/>
        <dbReference type="ChEBI" id="CHEBI:58735"/>
        <dbReference type="ChEBI" id="CHEBI:61527"/>
        <dbReference type="EC" id="5.3.1.8"/>
    </reaction>
</comment>
<evidence type="ECO:0000256" key="7">
    <source>
        <dbReference type="ARBA" id="ARBA00023235"/>
    </source>
</evidence>
<dbReference type="InterPro" id="IPR016305">
    <property type="entry name" value="Mannose-6-P_Isomerase"/>
</dbReference>
<dbReference type="RefSeq" id="WP_377291845.1">
    <property type="nucleotide sequence ID" value="NZ_JBHSBM010000030.1"/>
</dbReference>
<gene>
    <name evidence="9" type="primary">manA</name>
    <name evidence="9" type="ORF">ACFOWE_24890</name>
</gene>
<evidence type="ECO:0000256" key="2">
    <source>
        <dbReference type="ARBA" id="ARBA00001947"/>
    </source>
</evidence>
<comment type="cofactor">
    <cofactor evidence="2">
        <name>Zn(2+)</name>
        <dbReference type="ChEBI" id="CHEBI:29105"/>
    </cofactor>
</comment>
<dbReference type="Gene3D" id="2.60.120.10">
    <property type="entry name" value="Jelly Rolls"/>
    <property type="match status" value="2"/>
</dbReference>
<keyword evidence="10" id="KW-1185">Reference proteome</keyword>
<dbReference type="Gene3D" id="1.10.441.10">
    <property type="entry name" value="Phosphomannose Isomerase, domain 2"/>
    <property type="match status" value="1"/>
</dbReference>
<sequence length="377" mass="39099">MHLLVNPVKDYAWGSRTDIASLAGRPVPSPGPEAEMWFGAHPAGPSLLAGQGRSLAEAVVQDPAGLLGEAVLARFGARLPYLMKLIAVARPLSLQVHPSAEQAAEGHARGVYGDPWPKPELVCALTPFTALAGFRPAAEAADLLAGLGLPALEDVVALLRRGAVLEALRVLLQEHRGTDGLGRAAAAVDGPDHALAVRLARLHPGDPACLAPLLLRRHELAPGQALFLGAGVPHCYLEGFGVEIMGASDNVMRAGLTPKPVDVPELLRVTDPAAVPLPAPFRDGVYDAPAQEFRLRRLTGEHRLPGGAPRILLCTEGKAEAGPLRLAAGESAFVPASCPEVTVTTAGVVFCAEPGPAYQPAPAARAGAPERGPQITG</sequence>
<name>A0ABV8IC59_9ACTN</name>
<dbReference type="PANTHER" id="PTHR10309:SF0">
    <property type="entry name" value="MANNOSE-6-PHOSPHATE ISOMERASE"/>
    <property type="match status" value="1"/>
</dbReference>
<dbReference type="PRINTS" id="PR00714">
    <property type="entry name" value="MAN6PISMRASE"/>
</dbReference>
<dbReference type="EC" id="5.3.1.8" evidence="4"/>
<dbReference type="InterPro" id="IPR014710">
    <property type="entry name" value="RmlC-like_jellyroll"/>
</dbReference>
<dbReference type="EMBL" id="JBHSBM010000030">
    <property type="protein sequence ID" value="MFC4061549.1"/>
    <property type="molecule type" value="Genomic_DNA"/>
</dbReference>
<dbReference type="InterPro" id="IPR046457">
    <property type="entry name" value="PMI_typeI_cat"/>
</dbReference>